<name>A0A9R0J971_SPIOL</name>
<sequence>MDDEQPLIEDNHSLAQTNSMVKAMSQITPPHNVSTIQTNPAPLSFRDVVDGSTLWFNEAKKIKDTTLEWEDPPCEPPNSTSSVTFTKPILDKLREPWKLTLMGKCLGIYVRPSFLTQRVRIMWRPKGNLEVIDLGNNVYLFRFSLADDYEKALLGEPWFILDHYLMITKWKPNFRPSTNPFESMTVWIRFPELPVEYYDKQALFEIAKVVGNPIRVDYATNNLTRARYARVCLDLDLSKSLVTSVWVVSQWQRVEYENIHSLCFSCGKIGHSKEKCGSAISASQDKIHADHSPNATSSSTIQALTLQTVLPNQASHISTHGENASAEKNETQGEYGPWTLVTNKKKHKTK</sequence>
<gene>
    <name evidence="5" type="primary">LOC110802433</name>
</gene>
<accession>A0A9R0J971</accession>
<organism evidence="4 5">
    <name type="scientific">Spinacia oleracea</name>
    <name type="common">Spinach</name>
    <dbReference type="NCBI Taxonomy" id="3562"/>
    <lineage>
        <taxon>Eukaryota</taxon>
        <taxon>Viridiplantae</taxon>
        <taxon>Streptophyta</taxon>
        <taxon>Embryophyta</taxon>
        <taxon>Tracheophyta</taxon>
        <taxon>Spermatophyta</taxon>
        <taxon>Magnoliopsida</taxon>
        <taxon>eudicotyledons</taxon>
        <taxon>Gunneridae</taxon>
        <taxon>Pentapetalae</taxon>
        <taxon>Caryophyllales</taxon>
        <taxon>Chenopodiaceae</taxon>
        <taxon>Chenopodioideae</taxon>
        <taxon>Anserineae</taxon>
        <taxon>Spinacia</taxon>
    </lineage>
</organism>
<dbReference type="PANTHER" id="PTHR31286">
    <property type="entry name" value="GLYCINE-RICH CELL WALL STRUCTURAL PROTEIN 1.8-LIKE"/>
    <property type="match status" value="1"/>
</dbReference>
<dbReference type="PANTHER" id="PTHR31286:SF99">
    <property type="entry name" value="DUF4283 DOMAIN-CONTAINING PROTEIN"/>
    <property type="match status" value="1"/>
</dbReference>
<protein>
    <recommendedName>
        <fullName evidence="3">CCHC-type domain-containing protein</fullName>
    </recommendedName>
</protein>
<dbReference type="GeneID" id="110802433"/>
<keyword evidence="4" id="KW-1185">Reference proteome</keyword>
<evidence type="ECO:0000313" key="4">
    <source>
        <dbReference type="Proteomes" id="UP000813463"/>
    </source>
</evidence>
<dbReference type="InterPro" id="IPR001878">
    <property type="entry name" value="Znf_CCHC"/>
</dbReference>
<dbReference type="GO" id="GO:0003676">
    <property type="term" value="F:nucleic acid binding"/>
    <property type="evidence" value="ECO:0007669"/>
    <property type="project" value="InterPro"/>
</dbReference>
<dbReference type="PROSITE" id="PS50158">
    <property type="entry name" value="ZF_CCHC"/>
    <property type="match status" value="1"/>
</dbReference>
<proteinExistence type="predicted"/>
<evidence type="ECO:0000259" key="3">
    <source>
        <dbReference type="PROSITE" id="PS50158"/>
    </source>
</evidence>
<dbReference type="RefSeq" id="XP_021863564.1">
    <property type="nucleotide sequence ID" value="XM_022007872.1"/>
</dbReference>
<feature type="region of interest" description="Disordered" evidence="2">
    <location>
        <begin position="317"/>
        <end position="350"/>
    </location>
</feature>
<reference evidence="4" key="1">
    <citation type="journal article" date="2021" name="Nat. Commun.">
        <title>Genomic analyses provide insights into spinach domestication and the genetic basis of agronomic traits.</title>
        <authorList>
            <person name="Cai X."/>
            <person name="Sun X."/>
            <person name="Xu C."/>
            <person name="Sun H."/>
            <person name="Wang X."/>
            <person name="Ge C."/>
            <person name="Zhang Z."/>
            <person name="Wang Q."/>
            <person name="Fei Z."/>
            <person name="Jiao C."/>
            <person name="Wang Q."/>
        </authorList>
    </citation>
    <scope>NUCLEOTIDE SEQUENCE [LARGE SCALE GENOMIC DNA]</scope>
    <source>
        <strain evidence="4">cv. Varoflay</strain>
    </source>
</reference>
<keyword evidence="1" id="KW-0863">Zinc-finger</keyword>
<dbReference type="Proteomes" id="UP000813463">
    <property type="component" value="Chromosome 6"/>
</dbReference>
<dbReference type="InterPro" id="IPR025558">
    <property type="entry name" value="DUF4283"/>
</dbReference>
<evidence type="ECO:0000256" key="2">
    <source>
        <dbReference type="SAM" id="MobiDB-lite"/>
    </source>
</evidence>
<dbReference type="Pfam" id="PF14111">
    <property type="entry name" value="DUF4283"/>
    <property type="match status" value="1"/>
</dbReference>
<feature type="domain" description="CCHC-type" evidence="3">
    <location>
        <begin position="263"/>
        <end position="276"/>
    </location>
</feature>
<keyword evidence="1" id="KW-0479">Metal-binding</keyword>
<reference evidence="5" key="2">
    <citation type="submission" date="2025-08" db="UniProtKB">
        <authorList>
            <consortium name="RefSeq"/>
        </authorList>
    </citation>
    <scope>IDENTIFICATION</scope>
    <source>
        <tissue evidence="5">Leaf</tissue>
    </source>
</reference>
<evidence type="ECO:0000313" key="5">
    <source>
        <dbReference type="RefSeq" id="XP_021863564.1"/>
    </source>
</evidence>
<keyword evidence="1" id="KW-0862">Zinc</keyword>
<dbReference type="KEGG" id="soe:110802433"/>
<dbReference type="GO" id="GO:0008270">
    <property type="term" value="F:zinc ion binding"/>
    <property type="evidence" value="ECO:0007669"/>
    <property type="project" value="UniProtKB-KW"/>
</dbReference>
<dbReference type="OrthoDB" id="1096772at2759"/>
<evidence type="ECO:0000256" key="1">
    <source>
        <dbReference type="PROSITE-ProRule" id="PRU00047"/>
    </source>
</evidence>
<dbReference type="InterPro" id="IPR040256">
    <property type="entry name" value="At4g02000-like"/>
</dbReference>
<dbReference type="AlphaFoldDB" id="A0A9R0J971"/>